<name>A0A1I0THQ1_9BACL</name>
<dbReference type="AlphaFoldDB" id="A0A1I0THQ1"/>
<evidence type="ECO:0000313" key="2">
    <source>
        <dbReference type="EMBL" id="SFA51265.1"/>
    </source>
</evidence>
<keyword evidence="3" id="KW-1185">Reference proteome</keyword>
<protein>
    <recommendedName>
        <fullName evidence="4">Transposase DDE domain-containing protein</fullName>
    </recommendedName>
</protein>
<organism evidence="2 3">
    <name type="scientific">Parageobacillus thermantarcticus</name>
    <dbReference type="NCBI Taxonomy" id="186116"/>
    <lineage>
        <taxon>Bacteria</taxon>
        <taxon>Bacillati</taxon>
        <taxon>Bacillota</taxon>
        <taxon>Bacilli</taxon>
        <taxon>Bacillales</taxon>
        <taxon>Anoxybacillaceae</taxon>
        <taxon>Parageobacillus</taxon>
    </lineage>
</organism>
<proteinExistence type="predicted"/>
<reference evidence="3" key="1">
    <citation type="submission" date="2016-10" db="EMBL/GenBank/DDBJ databases">
        <authorList>
            <person name="Varghese N."/>
            <person name="Submissions S."/>
        </authorList>
    </citation>
    <scope>NUCLEOTIDE SEQUENCE [LARGE SCALE GENOMIC DNA]</scope>
    <source>
        <strain evidence="3">M1</strain>
    </source>
</reference>
<gene>
    <name evidence="2" type="ORF">SAMN05192569_102933</name>
</gene>
<dbReference type="EMBL" id="FOJS01000029">
    <property type="protein sequence ID" value="SFA51265.1"/>
    <property type="molecule type" value="Genomic_DNA"/>
</dbReference>
<evidence type="ECO:0000313" key="3">
    <source>
        <dbReference type="Proteomes" id="UP000198650"/>
    </source>
</evidence>
<evidence type="ECO:0008006" key="4">
    <source>
        <dbReference type="Google" id="ProtNLM"/>
    </source>
</evidence>
<dbReference type="Proteomes" id="UP000198650">
    <property type="component" value="Unassembled WGS sequence"/>
</dbReference>
<accession>A0A1I0THQ1</accession>
<sequence>MQEHFHFTTDQAKIQKPLRKNPKTNQSKAWKQWMRRKCKVIETVFSVLVDQYRTTGIRANSVSGFETALDGILPAYFLVVLGLVECKDSTSTAKLCVL</sequence>
<evidence type="ECO:0000256" key="1">
    <source>
        <dbReference type="SAM" id="MobiDB-lite"/>
    </source>
</evidence>
<feature type="region of interest" description="Disordered" evidence="1">
    <location>
        <begin position="1"/>
        <end position="26"/>
    </location>
</feature>